<organism evidence="1 2">
    <name type="scientific">Altererythrobacter arenosus</name>
    <dbReference type="NCBI Taxonomy" id="3032592"/>
    <lineage>
        <taxon>Bacteria</taxon>
        <taxon>Pseudomonadati</taxon>
        <taxon>Pseudomonadota</taxon>
        <taxon>Alphaproteobacteria</taxon>
        <taxon>Sphingomonadales</taxon>
        <taxon>Erythrobacteraceae</taxon>
        <taxon>Altererythrobacter</taxon>
    </lineage>
</organism>
<name>A0ABY8G007_9SPHN</name>
<gene>
    <name evidence="1" type="ORF">P7228_07695</name>
</gene>
<reference evidence="1 2" key="1">
    <citation type="submission" date="2023-03" db="EMBL/GenBank/DDBJ databases">
        <title>Altererythrobacter sp. CAU 1644 isolated from sand.</title>
        <authorList>
            <person name="Kim W."/>
        </authorList>
    </citation>
    <scope>NUCLEOTIDE SEQUENCE [LARGE SCALE GENOMIC DNA]</scope>
    <source>
        <strain evidence="1 2">CAU 1644</strain>
    </source>
</reference>
<sequence length="50" mass="5432">MNYRIFGAFARRAPTQPRHIAEPIAPTGAMTLPAALSIPELRQLVAAMVD</sequence>
<evidence type="ECO:0000313" key="1">
    <source>
        <dbReference type="EMBL" id="WFL78936.1"/>
    </source>
</evidence>
<accession>A0ABY8G007</accession>
<protein>
    <submittedName>
        <fullName evidence="1">Uncharacterized protein</fullName>
    </submittedName>
</protein>
<dbReference type="EMBL" id="CP121106">
    <property type="protein sequence ID" value="WFL78936.1"/>
    <property type="molecule type" value="Genomic_DNA"/>
</dbReference>
<dbReference type="RefSeq" id="WP_278017625.1">
    <property type="nucleotide sequence ID" value="NZ_CP121106.1"/>
</dbReference>
<evidence type="ECO:0000313" key="2">
    <source>
        <dbReference type="Proteomes" id="UP001215827"/>
    </source>
</evidence>
<keyword evidence="2" id="KW-1185">Reference proteome</keyword>
<proteinExistence type="predicted"/>
<dbReference type="Proteomes" id="UP001215827">
    <property type="component" value="Chromosome"/>
</dbReference>